<dbReference type="EMBL" id="JACHON010000036">
    <property type="protein sequence ID" value="MBB6514388.1"/>
    <property type="molecule type" value="Genomic_DNA"/>
</dbReference>
<evidence type="ECO:0000313" key="1">
    <source>
        <dbReference type="EMBL" id="MBB6514388.1"/>
    </source>
</evidence>
<keyword evidence="2" id="KW-1185">Reference proteome</keyword>
<organism evidence="1 2">
    <name type="scientific">Gracilibacillus halotolerans</name>
    <dbReference type="NCBI Taxonomy" id="74386"/>
    <lineage>
        <taxon>Bacteria</taxon>
        <taxon>Bacillati</taxon>
        <taxon>Bacillota</taxon>
        <taxon>Bacilli</taxon>
        <taxon>Bacillales</taxon>
        <taxon>Bacillaceae</taxon>
        <taxon>Gracilibacillus</taxon>
    </lineage>
</organism>
<dbReference type="AlphaFoldDB" id="A0A841RVA3"/>
<protein>
    <recommendedName>
        <fullName evidence="3">YpjP-like protein</fullName>
    </recommendedName>
</protein>
<comment type="caution">
    <text evidence="1">The sequence shown here is derived from an EMBL/GenBank/DDBJ whole genome shotgun (WGS) entry which is preliminary data.</text>
</comment>
<evidence type="ECO:0000313" key="2">
    <source>
        <dbReference type="Proteomes" id="UP000572212"/>
    </source>
</evidence>
<sequence length="199" mass="22987">MKKWLRKTIVLLISILTLGLYVPPIHLDAEIDDVDKGEITPKEADFTERSTAIIEEEAPESTKSTNDLYRESLVEVAKEQVMIKLGDKIASKIEVPLTEEVLPNLESVLDHVFDMVGEEQSQYLVISEEPAAGYGERIFNLYDMSKQENIAKFHVTRVKKPQDGHYFQFHYHLADDQYEEHFPIAEVHWGKNTPPKWMM</sequence>
<name>A0A841RVA3_9BACI</name>
<evidence type="ECO:0008006" key="3">
    <source>
        <dbReference type="Google" id="ProtNLM"/>
    </source>
</evidence>
<dbReference type="InterPro" id="IPR025616">
    <property type="entry name" value="YpjP"/>
</dbReference>
<dbReference type="Proteomes" id="UP000572212">
    <property type="component" value="Unassembled WGS sequence"/>
</dbReference>
<proteinExistence type="predicted"/>
<dbReference type="RefSeq" id="WP_184251241.1">
    <property type="nucleotide sequence ID" value="NZ_BAAACU010000032.1"/>
</dbReference>
<accession>A0A841RVA3</accession>
<dbReference type="Pfam" id="PF14005">
    <property type="entry name" value="YpjP"/>
    <property type="match status" value="1"/>
</dbReference>
<gene>
    <name evidence="1" type="ORF">GGQ92_003213</name>
</gene>
<reference evidence="1 2" key="1">
    <citation type="submission" date="2020-08" db="EMBL/GenBank/DDBJ databases">
        <title>Genomic Encyclopedia of Type Strains, Phase IV (KMG-IV): sequencing the most valuable type-strain genomes for metagenomic binning, comparative biology and taxonomic classification.</title>
        <authorList>
            <person name="Goeker M."/>
        </authorList>
    </citation>
    <scope>NUCLEOTIDE SEQUENCE [LARGE SCALE GENOMIC DNA]</scope>
    <source>
        <strain evidence="1 2">DSM 11805</strain>
    </source>
</reference>